<comment type="pathway">
    <text evidence="2 19">Cofactor biosynthesis; thiamine diphosphate biosynthesis.</text>
</comment>
<dbReference type="GO" id="GO:0000049">
    <property type="term" value="F:tRNA binding"/>
    <property type="evidence" value="ECO:0007669"/>
    <property type="project" value="UniProtKB-UniRule"/>
</dbReference>
<dbReference type="EC" id="2.8.1.4" evidence="14 19"/>
<dbReference type="InterPro" id="IPR050102">
    <property type="entry name" value="tRNA_sulfurtransferase_ThiI"/>
</dbReference>
<evidence type="ECO:0000256" key="14">
    <source>
        <dbReference type="ARBA" id="ARBA00066827"/>
    </source>
</evidence>
<dbReference type="GO" id="GO:0004810">
    <property type="term" value="F:CCA tRNA nucleotidyltransferase activity"/>
    <property type="evidence" value="ECO:0007669"/>
    <property type="project" value="InterPro"/>
</dbReference>
<evidence type="ECO:0000256" key="17">
    <source>
        <dbReference type="ARBA" id="ARBA00077849"/>
    </source>
</evidence>
<keyword evidence="7 19" id="KW-0067">ATP-binding</keyword>
<evidence type="ECO:0000256" key="5">
    <source>
        <dbReference type="ARBA" id="ARBA00022679"/>
    </source>
</evidence>
<keyword evidence="4 19" id="KW-0820">tRNA-binding</keyword>
<dbReference type="SUPFAM" id="SSF143437">
    <property type="entry name" value="THUMP domain-like"/>
    <property type="match status" value="1"/>
</dbReference>
<evidence type="ECO:0000256" key="7">
    <source>
        <dbReference type="ARBA" id="ARBA00022840"/>
    </source>
</evidence>
<dbReference type="InterPro" id="IPR004114">
    <property type="entry name" value="THUMP_dom"/>
</dbReference>
<comment type="similarity">
    <text evidence="13 19">Belongs to the ThiI family.</text>
</comment>
<dbReference type="Gene3D" id="3.40.50.620">
    <property type="entry name" value="HUPs"/>
    <property type="match status" value="1"/>
</dbReference>
<dbReference type="InterPro" id="IPR054173">
    <property type="entry name" value="ThiI_fer"/>
</dbReference>
<name>A0A7W5AVP4_9BACL</name>
<evidence type="ECO:0000256" key="16">
    <source>
        <dbReference type="ARBA" id="ARBA00075337"/>
    </source>
</evidence>
<evidence type="ECO:0000259" key="20">
    <source>
        <dbReference type="PROSITE" id="PS51165"/>
    </source>
</evidence>
<dbReference type="GO" id="GO:0005829">
    <property type="term" value="C:cytosol"/>
    <property type="evidence" value="ECO:0007669"/>
    <property type="project" value="TreeGrafter"/>
</dbReference>
<dbReference type="GO" id="GO:0005524">
    <property type="term" value="F:ATP binding"/>
    <property type="evidence" value="ECO:0007669"/>
    <property type="project" value="UniProtKB-UniRule"/>
</dbReference>
<keyword evidence="22" id="KW-1185">Reference proteome</keyword>
<dbReference type="CDD" id="cd01712">
    <property type="entry name" value="PPase_ThiI"/>
    <property type="match status" value="1"/>
</dbReference>
<evidence type="ECO:0000256" key="3">
    <source>
        <dbReference type="ARBA" id="ARBA00022490"/>
    </source>
</evidence>
<dbReference type="InterPro" id="IPR049962">
    <property type="entry name" value="THUMP_ThiI"/>
</dbReference>
<dbReference type="InterPro" id="IPR003720">
    <property type="entry name" value="tRNA_STrfase"/>
</dbReference>
<gene>
    <name evidence="19" type="primary">thiI</name>
    <name evidence="21" type="ORF">FHS18_001078</name>
</gene>
<dbReference type="CDD" id="cd11716">
    <property type="entry name" value="THUMP_ThiI"/>
    <property type="match status" value="1"/>
</dbReference>
<evidence type="ECO:0000256" key="6">
    <source>
        <dbReference type="ARBA" id="ARBA00022741"/>
    </source>
</evidence>
<evidence type="ECO:0000256" key="15">
    <source>
        <dbReference type="ARBA" id="ARBA00071867"/>
    </source>
</evidence>
<keyword evidence="6 19" id="KW-0547">Nucleotide-binding</keyword>
<dbReference type="Pfam" id="PF22025">
    <property type="entry name" value="ThiI_fer"/>
    <property type="match status" value="1"/>
</dbReference>
<keyword evidence="3 19" id="KW-0963">Cytoplasm</keyword>
<dbReference type="EMBL" id="JACHXK010000002">
    <property type="protein sequence ID" value="MBB3109026.1"/>
    <property type="molecule type" value="Genomic_DNA"/>
</dbReference>
<dbReference type="UniPathway" id="UPA00060"/>
<evidence type="ECO:0000256" key="10">
    <source>
        <dbReference type="ARBA" id="ARBA00050570"/>
    </source>
</evidence>
<comment type="subcellular location">
    <subcellularLocation>
        <location evidence="1 19">Cytoplasm</location>
    </subcellularLocation>
</comment>
<accession>A0A7W5AVP4</accession>
<dbReference type="NCBIfam" id="TIGR00342">
    <property type="entry name" value="tRNA uracil 4-sulfurtransferase ThiI"/>
    <property type="match status" value="1"/>
</dbReference>
<dbReference type="GO" id="GO:0009229">
    <property type="term" value="P:thiamine diphosphate biosynthetic process"/>
    <property type="evidence" value="ECO:0007669"/>
    <property type="project" value="UniProtKB-UniRule"/>
</dbReference>
<dbReference type="InterPro" id="IPR020536">
    <property type="entry name" value="ThiI_AANH"/>
</dbReference>
<keyword evidence="8 19" id="KW-0694">RNA-binding</keyword>
<dbReference type="SUPFAM" id="SSF52402">
    <property type="entry name" value="Adenine nucleotide alpha hydrolases-like"/>
    <property type="match status" value="1"/>
</dbReference>
<protein>
    <recommendedName>
        <fullName evidence="15 19">Probable tRNA sulfurtransferase</fullName>
        <ecNumber evidence="14 19">2.8.1.4</ecNumber>
    </recommendedName>
    <alternativeName>
        <fullName evidence="16 19">Sulfur carrier protein ThiS sulfurtransferase</fullName>
    </alternativeName>
    <alternativeName>
        <fullName evidence="17 19">Thiamine biosynthesis protein ThiI</fullName>
    </alternativeName>
    <alternativeName>
        <fullName evidence="18 19">tRNA 4-thiouridine synthase</fullName>
    </alternativeName>
</protein>
<dbReference type="GO" id="GO:0002937">
    <property type="term" value="P:tRNA 4-thiouridine biosynthesis"/>
    <property type="evidence" value="ECO:0007669"/>
    <property type="project" value="TreeGrafter"/>
</dbReference>
<dbReference type="AlphaFoldDB" id="A0A7W5AVP4"/>
<comment type="catalytic activity">
    <reaction evidence="10 19">
        <text>[ThiI sulfur-carrier protein]-S-sulfanyl-L-cysteine + a uridine in tRNA + 2 reduced [2Fe-2S]-[ferredoxin] + ATP + H(+) = [ThiI sulfur-carrier protein]-L-cysteine + a 4-thiouridine in tRNA + 2 oxidized [2Fe-2S]-[ferredoxin] + AMP + diphosphate</text>
        <dbReference type="Rhea" id="RHEA:24176"/>
        <dbReference type="Rhea" id="RHEA-COMP:10000"/>
        <dbReference type="Rhea" id="RHEA-COMP:10001"/>
        <dbReference type="Rhea" id="RHEA-COMP:13337"/>
        <dbReference type="Rhea" id="RHEA-COMP:13338"/>
        <dbReference type="Rhea" id="RHEA-COMP:13339"/>
        <dbReference type="Rhea" id="RHEA-COMP:13340"/>
        <dbReference type="ChEBI" id="CHEBI:15378"/>
        <dbReference type="ChEBI" id="CHEBI:29950"/>
        <dbReference type="ChEBI" id="CHEBI:30616"/>
        <dbReference type="ChEBI" id="CHEBI:33019"/>
        <dbReference type="ChEBI" id="CHEBI:33737"/>
        <dbReference type="ChEBI" id="CHEBI:33738"/>
        <dbReference type="ChEBI" id="CHEBI:61963"/>
        <dbReference type="ChEBI" id="CHEBI:65315"/>
        <dbReference type="ChEBI" id="CHEBI:136798"/>
        <dbReference type="ChEBI" id="CHEBI:456215"/>
        <dbReference type="EC" id="2.8.1.4"/>
    </reaction>
</comment>
<evidence type="ECO:0000256" key="4">
    <source>
        <dbReference type="ARBA" id="ARBA00022555"/>
    </source>
</evidence>
<dbReference type="SMART" id="SM00981">
    <property type="entry name" value="THUMP"/>
    <property type="match status" value="1"/>
</dbReference>
<evidence type="ECO:0000313" key="21">
    <source>
        <dbReference type="EMBL" id="MBB3109026.1"/>
    </source>
</evidence>
<keyword evidence="5 19" id="KW-0808">Transferase</keyword>
<dbReference type="InterPro" id="IPR049961">
    <property type="entry name" value="ThiI_N"/>
</dbReference>
<comment type="catalytic activity">
    <reaction evidence="11 19">
        <text>[ThiS sulfur-carrier protein]-C-terminal Gly-Gly-AMP + S-sulfanyl-L-cysteinyl-[cysteine desulfurase] + AH2 = [ThiS sulfur-carrier protein]-C-terminal-Gly-aminoethanethioate + L-cysteinyl-[cysteine desulfurase] + A + AMP + 2 H(+)</text>
        <dbReference type="Rhea" id="RHEA:43340"/>
        <dbReference type="Rhea" id="RHEA-COMP:12157"/>
        <dbReference type="Rhea" id="RHEA-COMP:12158"/>
        <dbReference type="Rhea" id="RHEA-COMP:12910"/>
        <dbReference type="Rhea" id="RHEA-COMP:19908"/>
        <dbReference type="ChEBI" id="CHEBI:13193"/>
        <dbReference type="ChEBI" id="CHEBI:15378"/>
        <dbReference type="ChEBI" id="CHEBI:17499"/>
        <dbReference type="ChEBI" id="CHEBI:29950"/>
        <dbReference type="ChEBI" id="CHEBI:61963"/>
        <dbReference type="ChEBI" id="CHEBI:90618"/>
        <dbReference type="ChEBI" id="CHEBI:232372"/>
        <dbReference type="ChEBI" id="CHEBI:456215"/>
    </reaction>
</comment>
<organism evidence="21 22">
    <name type="scientific">Paenibacillus phyllosphaerae</name>
    <dbReference type="NCBI Taxonomy" id="274593"/>
    <lineage>
        <taxon>Bacteria</taxon>
        <taxon>Bacillati</taxon>
        <taxon>Bacillota</taxon>
        <taxon>Bacilli</taxon>
        <taxon>Bacillales</taxon>
        <taxon>Paenibacillaceae</taxon>
        <taxon>Paenibacillus</taxon>
    </lineage>
</organism>
<feature type="binding site" evidence="19">
    <location>
        <position position="300"/>
    </location>
    <ligand>
        <name>ATP</name>
        <dbReference type="ChEBI" id="CHEBI:30616"/>
    </ligand>
</feature>
<evidence type="ECO:0000256" key="1">
    <source>
        <dbReference type="ARBA" id="ARBA00004496"/>
    </source>
</evidence>
<dbReference type="InterPro" id="IPR014729">
    <property type="entry name" value="Rossmann-like_a/b/a_fold"/>
</dbReference>
<dbReference type="PANTHER" id="PTHR43209:SF1">
    <property type="entry name" value="TRNA SULFURTRANSFERASE"/>
    <property type="match status" value="1"/>
</dbReference>
<comment type="function">
    <text evidence="12 19">Catalyzes the ATP-dependent transfer of a sulfur to tRNA to produce 4-thiouridine in position 8 of tRNAs, which functions as a near-UV photosensor. Also catalyzes the transfer of sulfur to the sulfur carrier protein ThiS, forming ThiS-thiocarboxylate. This is a step in the synthesis of thiazole, in the thiamine biosynthesis pathway. The sulfur is donated as persulfide by IscS.</text>
</comment>
<dbReference type="FunFam" id="3.40.50.620:FF:000053">
    <property type="entry name" value="Probable tRNA sulfurtransferase"/>
    <property type="match status" value="1"/>
</dbReference>
<reference evidence="21 22" key="1">
    <citation type="submission" date="2020-08" db="EMBL/GenBank/DDBJ databases">
        <title>Genomic Encyclopedia of Type Strains, Phase III (KMG-III): the genomes of soil and plant-associated and newly described type strains.</title>
        <authorList>
            <person name="Whitman W."/>
        </authorList>
    </citation>
    <scope>NUCLEOTIDE SEQUENCE [LARGE SCALE GENOMIC DNA]</scope>
    <source>
        <strain evidence="21 22">CECT 5862</strain>
    </source>
</reference>
<feature type="binding site" evidence="19">
    <location>
        <begin position="186"/>
        <end position="187"/>
    </location>
    <ligand>
        <name>ATP</name>
        <dbReference type="ChEBI" id="CHEBI:30616"/>
    </ligand>
</feature>
<comment type="caution">
    <text evidence="21">The sequence shown here is derived from an EMBL/GenBank/DDBJ whole genome shotgun (WGS) entry which is preliminary data.</text>
</comment>
<dbReference type="PROSITE" id="PS51165">
    <property type="entry name" value="THUMP"/>
    <property type="match status" value="1"/>
</dbReference>
<evidence type="ECO:0000256" key="19">
    <source>
        <dbReference type="HAMAP-Rule" id="MF_00021"/>
    </source>
</evidence>
<feature type="binding site" evidence="19">
    <location>
        <begin position="211"/>
        <end position="212"/>
    </location>
    <ligand>
        <name>ATP</name>
        <dbReference type="ChEBI" id="CHEBI:30616"/>
    </ligand>
</feature>
<feature type="domain" description="THUMP" evidence="20">
    <location>
        <begin position="63"/>
        <end position="168"/>
    </location>
</feature>
<evidence type="ECO:0000256" key="11">
    <source>
        <dbReference type="ARBA" id="ARBA00052330"/>
    </source>
</evidence>
<keyword evidence="9 19" id="KW-0784">Thiamine biosynthesis</keyword>
<dbReference type="GO" id="GO:0009228">
    <property type="term" value="P:thiamine biosynthetic process"/>
    <property type="evidence" value="ECO:0007669"/>
    <property type="project" value="UniProtKB-KW"/>
</dbReference>
<evidence type="ECO:0000256" key="12">
    <source>
        <dbReference type="ARBA" id="ARBA00058382"/>
    </source>
</evidence>
<dbReference type="Proteomes" id="UP000570361">
    <property type="component" value="Unassembled WGS sequence"/>
</dbReference>
<dbReference type="PANTHER" id="PTHR43209">
    <property type="entry name" value="TRNA SULFURTRANSFERASE"/>
    <property type="match status" value="1"/>
</dbReference>
<dbReference type="HAMAP" id="MF_00021">
    <property type="entry name" value="ThiI"/>
    <property type="match status" value="1"/>
</dbReference>
<dbReference type="GO" id="GO:0140741">
    <property type="term" value="F:tRNA-uracil-4 sulfurtransferase activity"/>
    <property type="evidence" value="ECO:0007669"/>
    <property type="project" value="UniProtKB-EC"/>
</dbReference>
<proteinExistence type="inferred from homology"/>
<evidence type="ECO:0000313" key="22">
    <source>
        <dbReference type="Proteomes" id="UP000570361"/>
    </source>
</evidence>
<sequence length="409" mass="45887">MMTIKPDLILIRFGEFTIKGRNRKQFERRLVEQVRRVVSPFKTVKLIQTFGRLYIELNEESYEAIAKELKHVFGIVSFSPVLRAEMELESIRERALELMLSCVPSPRTFKVSVRRVVKSFPHESQAMNHLVGGHVLRAMPELKVDVRNPEVELRLELQPEGAFLFTDVVPAAGGFPYGTNGKAMLMLSGGIDSPVAGYLAMRKGLEIEAIHFHSYPFTSDQAKEKVITLARRLCEISGVPMKLHLVSFTEIQTSFTQCNQDHLIITLMRRSMMRIAQKLAEKSGALGIVTGDSLGQVASQTLSSMNVIGRTVDLPLLRPLIMSDKQEIINLAEEIGTFATSILPYEDCCTLFVPKSPSTNPNLNVVMKVESFIPRLDEMIAEAVATTEEIVLRPGEQHEAEQAGQDDWF</sequence>
<dbReference type="Pfam" id="PF02568">
    <property type="entry name" value="ThiI"/>
    <property type="match status" value="1"/>
</dbReference>
<evidence type="ECO:0000256" key="18">
    <source>
        <dbReference type="ARBA" id="ARBA00080570"/>
    </source>
</evidence>
<evidence type="ECO:0000256" key="13">
    <source>
        <dbReference type="ARBA" id="ARBA00061472"/>
    </source>
</evidence>
<evidence type="ECO:0000256" key="9">
    <source>
        <dbReference type="ARBA" id="ARBA00022977"/>
    </source>
</evidence>
<feature type="binding site" evidence="19">
    <location>
        <position position="291"/>
    </location>
    <ligand>
        <name>ATP</name>
        <dbReference type="ChEBI" id="CHEBI:30616"/>
    </ligand>
</feature>
<dbReference type="Pfam" id="PF02926">
    <property type="entry name" value="THUMP"/>
    <property type="match status" value="1"/>
</dbReference>
<dbReference type="GO" id="GO:0052837">
    <property type="term" value="P:thiazole biosynthetic process"/>
    <property type="evidence" value="ECO:0007669"/>
    <property type="project" value="TreeGrafter"/>
</dbReference>
<dbReference type="Gene3D" id="3.30.2130.30">
    <property type="match status" value="1"/>
</dbReference>
<evidence type="ECO:0000256" key="8">
    <source>
        <dbReference type="ARBA" id="ARBA00022884"/>
    </source>
</evidence>
<feature type="binding site" evidence="19">
    <location>
        <position position="269"/>
    </location>
    <ligand>
        <name>ATP</name>
        <dbReference type="ChEBI" id="CHEBI:30616"/>
    </ligand>
</feature>
<evidence type="ECO:0000256" key="2">
    <source>
        <dbReference type="ARBA" id="ARBA00004948"/>
    </source>
</evidence>